<accession>A0A1X7AJX0</accession>
<organism evidence="1 2">
    <name type="scientific">Parendozoicomonas haliclonae</name>
    <dbReference type="NCBI Taxonomy" id="1960125"/>
    <lineage>
        <taxon>Bacteria</taxon>
        <taxon>Pseudomonadati</taxon>
        <taxon>Pseudomonadota</taxon>
        <taxon>Gammaproteobacteria</taxon>
        <taxon>Oceanospirillales</taxon>
        <taxon>Endozoicomonadaceae</taxon>
        <taxon>Parendozoicomonas</taxon>
    </lineage>
</organism>
<dbReference type="RefSeq" id="WP_087110133.1">
    <property type="nucleotide sequence ID" value="NZ_CBCSCN010000003.1"/>
</dbReference>
<dbReference type="Proteomes" id="UP000196573">
    <property type="component" value="Unassembled WGS sequence"/>
</dbReference>
<evidence type="ECO:0000313" key="2">
    <source>
        <dbReference type="Proteomes" id="UP000196573"/>
    </source>
</evidence>
<dbReference type="EMBL" id="FWPT01000005">
    <property type="protein sequence ID" value="SMA47354.1"/>
    <property type="molecule type" value="Genomic_DNA"/>
</dbReference>
<name>A0A1X7AJX0_9GAMM</name>
<dbReference type="AlphaFoldDB" id="A0A1X7AJX0"/>
<evidence type="ECO:0008006" key="3">
    <source>
        <dbReference type="Google" id="ProtNLM"/>
    </source>
</evidence>
<reference evidence="1 2" key="1">
    <citation type="submission" date="2017-03" db="EMBL/GenBank/DDBJ databases">
        <authorList>
            <person name="Afonso C.L."/>
            <person name="Miller P.J."/>
            <person name="Scott M.A."/>
            <person name="Spackman E."/>
            <person name="Goraichik I."/>
            <person name="Dimitrov K.M."/>
            <person name="Suarez D.L."/>
            <person name="Swayne D.E."/>
        </authorList>
    </citation>
    <scope>NUCLEOTIDE SEQUENCE [LARGE SCALE GENOMIC DNA]</scope>
    <source>
        <strain evidence="1">SB41UT1</strain>
    </source>
</reference>
<evidence type="ECO:0000313" key="1">
    <source>
        <dbReference type="EMBL" id="SMA47354.1"/>
    </source>
</evidence>
<sequence>MNTTKRTKACTKCGSEKPVADFHKSSSAKDGLQWHCKACIKLANKQYSKTAEGKETAHRKRYGCSSDEPRYIRVYRMYNPDTLESYIGQSIRRLSVRRSEHLKDAFTRDHESLLHNALRKTTREEAASLWKIEELCRCTSKAAADSIEALLIGCEKVAKSGLCLNTHHALR</sequence>
<dbReference type="InterPro" id="IPR035901">
    <property type="entry name" value="GIY-YIG_endonuc_sf"/>
</dbReference>
<gene>
    <name evidence="1" type="ORF">EHSB41UT_02381</name>
</gene>
<proteinExistence type="predicted"/>
<protein>
    <recommendedName>
        <fullName evidence="3">GIY-YIG domain-containing protein</fullName>
    </recommendedName>
</protein>
<keyword evidence="2" id="KW-1185">Reference proteome</keyword>
<dbReference type="Gene3D" id="3.40.1440.10">
    <property type="entry name" value="GIY-YIG endonuclease"/>
    <property type="match status" value="1"/>
</dbReference>